<dbReference type="InterPro" id="IPR027417">
    <property type="entry name" value="P-loop_NTPase"/>
</dbReference>
<dbReference type="CDD" id="cd18603">
    <property type="entry name" value="ABC_6TM_MRP1_2_3_6_D2_like"/>
    <property type="match status" value="1"/>
</dbReference>
<dbReference type="Pfam" id="PF00005">
    <property type="entry name" value="ABC_tran"/>
    <property type="match status" value="2"/>
</dbReference>
<dbReference type="Gene3D" id="3.40.50.300">
    <property type="entry name" value="P-loop containing nucleotide triphosphate hydrolases"/>
    <property type="match status" value="2"/>
</dbReference>
<keyword evidence="14" id="KW-1185">Reference proteome</keyword>
<feature type="transmembrane region" description="Helical" evidence="10">
    <location>
        <begin position="37"/>
        <end position="58"/>
    </location>
</feature>
<keyword evidence="8 10" id="KW-1133">Transmembrane helix</keyword>
<evidence type="ECO:0008006" key="15">
    <source>
        <dbReference type="Google" id="ProtNLM"/>
    </source>
</evidence>
<keyword evidence="5" id="KW-0677">Repeat</keyword>
<evidence type="ECO:0000313" key="14">
    <source>
        <dbReference type="Proteomes" id="UP000298663"/>
    </source>
</evidence>
<dbReference type="PROSITE" id="PS50929">
    <property type="entry name" value="ABC_TM1F"/>
    <property type="match status" value="2"/>
</dbReference>
<dbReference type="CDD" id="cd03250">
    <property type="entry name" value="ABCC_MRP_domain1"/>
    <property type="match status" value="1"/>
</dbReference>
<evidence type="ECO:0000256" key="7">
    <source>
        <dbReference type="ARBA" id="ARBA00022840"/>
    </source>
</evidence>
<organism evidence="13 14">
    <name type="scientific">Steinernema carpocapsae</name>
    <name type="common">Entomopathogenic nematode</name>
    <dbReference type="NCBI Taxonomy" id="34508"/>
    <lineage>
        <taxon>Eukaryota</taxon>
        <taxon>Metazoa</taxon>
        <taxon>Ecdysozoa</taxon>
        <taxon>Nematoda</taxon>
        <taxon>Chromadorea</taxon>
        <taxon>Rhabditida</taxon>
        <taxon>Tylenchina</taxon>
        <taxon>Panagrolaimomorpha</taxon>
        <taxon>Strongyloidoidea</taxon>
        <taxon>Steinernematidae</taxon>
        <taxon>Steinernema</taxon>
    </lineage>
</organism>
<dbReference type="FunFam" id="1.20.1560.10:FF:000010">
    <property type="entry name" value="Multidrug resistance-associated ABC transporter"/>
    <property type="match status" value="1"/>
</dbReference>
<feature type="transmembrane region" description="Helical" evidence="10">
    <location>
        <begin position="431"/>
        <end position="451"/>
    </location>
</feature>
<keyword evidence="7" id="KW-0067">ATP-binding</keyword>
<keyword evidence="3" id="KW-0813">Transport</keyword>
<evidence type="ECO:0000256" key="10">
    <source>
        <dbReference type="SAM" id="Phobius"/>
    </source>
</evidence>
<dbReference type="GO" id="GO:0140359">
    <property type="term" value="F:ABC-type transporter activity"/>
    <property type="evidence" value="ECO:0007669"/>
    <property type="project" value="InterPro"/>
</dbReference>
<keyword evidence="6" id="KW-0547">Nucleotide-binding</keyword>
<dbReference type="InterPro" id="IPR050173">
    <property type="entry name" value="ABC_transporter_C-like"/>
</dbReference>
<feature type="transmembrane region" description="Helical" evidence="10">
    <location>
        <begin position="509"/>
        <end position="538"/>
    </location>
</feature>
<feature type="transmembrane region" description="Helical" evidence="10">
    <location>
        <begin position="166"/>
        <end position="186"/>
    </location>
</feature>
<feature type="domain" description="ABC transmembrane type-1" evidence="12">
    <location>
        <begin position="956"/>
        <end position="1223"/>
    </location>
</feature>
<comment type="similarity">
    <text evidence="2">Belongs to the ABC transporter superfamily. ABCC family. Conjugate transporter (TC 3.A.1.208) subfamily.</text>
</comment>
<dbReference type="Pfam" id="PF00664">
    <property type="entry name" value="ABC_membrane"/>
    <property type="match status" value="2"/>
</dbReference>
<reference evidence="13 14" key="1">
    <citation type="journal article" date="2015" name="Genome Biol.">
        <title>Comparative genomics of Steinernema reveals deeply conserved gene regulatory networks.</title>
        <authorList>
            <person name="Dillman A.R."/>
            <person name="Macchietto M."/>
            <person name="Porter C.F."/>
            <person name="Rogers A."/>
            <person name="Williams B."/>
            <person name="Antoshechkin I."/>
            <person name="Lee M.M."/>
            <person name="Goodwin Z."/>
            <person name="Lu X."/>
            <person name="Lewis E.E."/>
            <person name="Goodrich-Blair H."/>
            <person name="Stock S.P."/>
            <person name="Adams B.J."/>
            <person name="Sternberg P.W."/>
            <person name="Mortazavi A."/>
        </authorList>
    </citation>
    <scope>NUCLEOTIDE SEQUENCE [LARGE SCALE GENOMIC DNA]</scope>
    <source>
        <strain evidence="13 14">ALL</strain>
    </source>
</reference>
<evidence type="ECO:0000256" key="9">
    <source>
        <dbReference type="ARBA" id="ARBA00023136"/>
    </source>
</evidence>
<dbReference type="SMART" id="SM00382">
    <property type="entry name" value="AAA"/>
    <property type="match status" value="2"/>
</dbReference>
<keyword evidence="4 10" id="KW-0812">Transmembrane</keyword>
<feature type="transmembrane region" description="Helical" evidence="10">
    <location>
        <begin position="97"/>
        <end position="119"/>
    </location>
</feature>
<comment type="subcellular location">
    <subcellularLocation>
        <location evidence="1">Vacuole membrane</location>
        <topology evidence="1">Multi-pass membrane protein</topology>
    </subcellularLocation>
</comment>
<dbReference type="EMBL" id="AZBU02000002">
    <property type="protein sequence ID" value="TKR94141.1"/>
    <property type="molecule type" value="Genomic_DNA"/>
</dbReference>
<evidence type="ECO:0000256" key="3">
    <source>
        <dbReference type="ARBA" id="ARBA00022448"/>
    </source>
</evidence>
<dbReference type="PANTHER" id="PTHR24223:SF443">
    <property type="entry name" value="MULTIDRUG-RESISTANCE LIKE PROTEIN 1, ISOFORM I"/>
    <property type="match status" value="1"/>
</dbReference>
<feature type="transmembrane region" description="Helical" evidence="10">
    <location>
        <begin position="1079"/>
        <end position="1099"/>
    </location>
</feature>
<dbReference type="InterPro" id="IPR003439">
    <property type="entry name" value="ABC_transporter-like_ATP-bd"/>
</dbReference>
<evidence type="ECO:0000259" key="11">
    <source>
        <dbReference type="PROSITE" id="PS50893"/>
    </source>
</evidence>
<reference evidence="13 14" key="2">
    <citation type="journal article" date="2019" name="G3 (Bethesda)">
        <title>Hybrid Assembly of the Genome of the Entomopathogenic Nematode Steinernema carpocapsae Identifies the X-Chromosome.</title>
        <authorList>
            <person name="Serra L."/>
            <person name="Macchietto M."/>
            <person name="Macias-Munoz A."/>
            <person name="McGill C.J."/>
            <person name="Rodriguez I.M."/>
            <person name="Rodriguez B."/>
            <person name="Murad R."/>
            <person name="Mortazavi A."/>
        </authorList>
    </citation>
    <scope>NUCLEOTIDE SEQUENCE [LARGE SCALE GENOMIC DNA]</scope>
    <source>
        <strain evidence="13 14">ALL</strain>
    </source>
</reference>
<dbReference type="InterPro" id="IPR003593">
    <property type="entry name" value="AAA+_ATPase"/>
</dbReference>
<gene>
    <name evidence="13" type="ORF">L596_008468</name>
</gene>
<evidence type="ECO:0000256" key="6">
    <source>
        <dbReference type="ARBA" id="ARBA00022741"/>
    </source>
</evidence>
<feature type="transmembrane region" description="Helical" evidence="10">
    <location>
        <begin position="550"/>
        <end position="575"/>
    </location>
</feature>
<dbReference type="FunFam" id="1.20.1560.10:FF:000006">
    <property type="entry name" value="ATP-binding cassette, sub-family C (CFTR/MRP), member 9"/>
    <property type="match status" value="1"/>
</dbReference>
<feature type="transmembrane region" description="Helical" evidence="10">
    <location>
        <begin position="1164"/>
        <end position="1184"/>
    </location>
</feature>
<evidence type="ECO:0000256" key="2">
    <source>
        <dbReference type="ARBA" id="ARBA00009726"/>
    </source>
</evidence>
<dbReference type="InterPro" id="IPR017871">
    <property type="entry name" value="ABC_transporter-like_CS"/>
</dbReference>
<feature type="transmembrane region" description="Helical" evidence="10">
    <location>
        <begin position="932"/>
        <end position="952"/>
    </location>
</feature>
<dbReference type="InterPro" id="IPR011527">
    <property type="entry name" value="ABC1_TM_dom"/>
</dbReference>
<dbReference type="OrthoDB" id="6500128at2759"/>
<proteinExistence type="inferred from homology"/>
<evidence type="ECO:0000256" key="4">
    <source>
        <dbReference type="ARBA" id="ARBA00022692"/>
    </source>
</evidence>
<feature type="transmembrane region" description="Helical" evidence="10">
    <location>
        <begin position="407"/>
        <end position="425"/>
    </location>
</feature>
<dbReference type="GO" id="GO:0005774">
    <property type="term" value="C:vacuolar membrane"/>
    <property type="evidence" value="ECO:0007669"/>
    <property type="project" value="UniProtKB-SubCell"/>
</dbReference>
<dbReference type="FunFam" id="3.40.50.300:FF:000293">
    <property type="entry name" value="ATP binding cassette subfamily C member 1"/>
    <property type="match status" value="1"/>
</dbReference>
<evidence type="ECO:0000256" key="8">
    <source>
        <dbReference type="ARBA" id="ARBA00022989"/>
    </source>
</evidence>
<dbReference type="FunFam" id="3.40.50.300:FF:000074">
    <property type="entry name" value="Multidrug resistance-associated protein 5 isoform 1"/>
    <property type="match status" value="1"/>
</dbReference>
<comment type="caution">
    <text evidence="13">The sequence shown here is derived from an EMBL/GenBank/DDBJ whole genome shotgun (WGS) entry which is preliminary data.</text>
</comment>
<dbReference type="Gene3D" id="1.20.1560.10">
    <property type="entry name" value="ABC transporter type 1, transmembrane domain"/>
    <property type="match status" value="2"/>
</dbReference>
<dbReference type="SUPFAM" id="SSF90123">
    <property type="entry name" value="ABC transporter transmembrane region"/>
    <property type="match status" value="2"/>
</dbReference>
<dbReference type="Proteomes" id="UP000298663">
    <property type="component" value="Unassembled WGS sequence"/>
</dbReference>
<sequence>MLGLGICPVDFEPNPYTNGSWAIPDATECLQQSDLRLIPGIFLLLTAPILIYRSLHGVENRGSKHQLNKLIYVKTAISFLLLLNGIVLAVSDATLKIVPILLPIAFVISLFLASGMHFLSQKKGIFTSGVLFGYSVILAICSIPEFRFRLERFIHNGAEDGIRFNITAIFFPLALLQAILSCFSNFRWSTLTNPEKSPELMSSFLNQQLYSWVTGLIVKGYKSPLVHDDVYLINDKDSCQNVVKEYLHYWKKNKRSSRSPSGTDTEQLIEEDSESKEFSILWPLICAHKWEIFTLLAVCIGDLVNYLIPFFLGQLIDFTGDLTKPAWSGFGWALCLLFATEALSLITRAFYYRMHILEMNISSTFISMVYTKALRLSNEARKRRTVGEIVNLMSVDVDNFKEFFESLINIFYTPIAITVGAFMLYQVIGVAAFAGIAACALLIAPSSLFVTRLRERAEDERMEVRDERVKMTNEVLNGIKAVKMYAWEDSVKLIVEKLRSKELGLLAKMMYLTAFLHSCYGCIHFVVTGTALGAYIFIDPEHNVLTPKVAFVTLTLLDVIYNPLFELPFIFSGMIRFMVSNRRLRSFLNEKELEVYIENTPTPEGVISVQNASFYWEKGGRMVLRDISMAVKQGELVAVVGEVGCGKSSLMAALLGEMTKESGSVNVAGSVAYVPQQAWIQNGTLKNNVLFGTPLDEHHYEEVIDACALRPDLEMLAAGDATEIGERGINLSGGQKQRVSLARAVYSQRDVFFLDDPLSAVDAHVGKHLFEKVFSSETGILKDKTRILVTHGVHFLKFCDRVIVLKDGQISEQGTYEELLHAGGAFAEFLEEFVGKALERRRTFTDESMEEVEEELNEVLTDLGSFSPEVRKRFETQISQVSRASGDFKDIVAPEAKRSKNEDENDGQLIEEESLLTGQVSMSVYTSYFRAMTFKFGIPYFVTFAICGFFRYQNQLWLANWSDRTSKAENGSHTESMKEDLFIYVGFAAGEAISYSVQEILYTAGVLKASQSIHSALLNNVLRLPMSFFDTTPLGRILNRFGKDIEGADDNLPDYWAETGYALFETLIALVIVVRGSFYSVPMIILILVLNKVIVSYYIRSSRQLRRLESITKSPIYSHFQESLQGAMSIRAYGSCERFLLESNKRTDINKAAFYYNSILNQWLVIRLEFLGSLLTFCAALVAVFFREDAAVSAGIIGLAVSQSLHISRQLAWTMRMISGMENNIVSVERISEYTHLPTEAPAESEEGRRPPQEWPEQGAIEMRNLAIRYREGLDLVLRGISVNIQPGEKIGIVGRTGAGKSSLTLALFRIVEADSGKILIDGRDISTVGLTELRANLTIVPQDPVLFSGSLRMNLDPFGEFADARLWEALEVASLKPFVEALPERLEHEVAEGGENLSVGQRQLVCLARAALRRTRVLVLDEAAAALDLETDALIQRTLREHFRSCTVLTIAHRLHSVLDSDRVLVLDRGQIREFDAPQKLLADPNSQFYSMAREAGIV</sequence>
<feature type="domain" description="ABC transporter" evidence="11">
    <location>
        <begin position="607"/>
        <end position="832"/>
    </location>
</feature>
<feature type="domain" description="ABC transmembrane type-1" evidence="12">
    <location>
        <begin position="292"/>
        <end position="576"/>
    </location>
</feature>
<dbReference type="STRING" id="34508.A0A4U5PD35"/>
<evidence type="ECO:0000256" key="1">
    <source>
        <dbReference type="ARBA" id="ARBA00004128"/>
    </source>
</evidence>
<keyword evidence="9 10" id="KW-0472">Membrane</keyword>
<dbReference type="InterPro" id="IPR036640">
    <property type="entry name" value="ABC1_TM_sf"/>
</dbReference>
<accession>A0A4U5PD35</accession>
<evidence type="ECO:0000256" key="5">
    <source>
        <dbReference type="ARBA" id="ARBA00022737"/>
    </source>
</evidence>
<dbReference type="SUPFAM" id="SSF52540">
    <property type="entry name" value="P-loop containing nucleoside triphosphate hydrolases"/>
    <property type="match status" value="2"/>
</dbReference>
<protein>
    <recommendedName>
        <fullName evidence="15">Multidrug resistance-associated protein 1</fullName>
    </recommendedName>
</protein>
<dbReference type="GO" id="GO:0016887">
    <property type="term" value="F:ATP hydrolysis activity"/>
    <property type="evidence" value="ECO:0007669"/>
    <property type="project" value="InterPro"/>
</dbReference>
<feature type="domain" description="ABC transporter" evidence="11">
    <location>
        <begin position="1261"/>
        <end position="1495"/>
    </location>
</feature>
<dbReference type="PANTHER" id="PTHR24223">
    <property type="entry name" value="ATP-BINDING CASSETTE SUB-FAMILY C"/>
    <property type="match status" value="1"/>
</dbReference>
<dbReference type="PROSITE" id="PS00211">
    <property type="entry name" value="ABC_TRANSPORTER_1"/>
    <property type="match status" value="2"/>
</dbReference>
<dbReference type="GO" id="GO:0005524">
    <property type="term" value="F:ATP binding"/>
    <property type="evidence" value="ECO:0007669"/>
    <property type="project" value="UniProtKB-KW"/>
</dbReference>
<dbReference type="CDD" id="cd03244">
    <property type="entry name" value="ABCC_MRP_domain2"/>
    <property type="match status" value="1"/>
</dbReference>
<feature type="transmembrane region" description="Helical" evidence="10">
    <location>
        <begin position="126"/>
        <end position="146"/>
    </location>
</feature>
<feature type="transmembrane region" description="Helical" evidence="10">
    <location>
        <begin position="292"/>
        <end position="311"/>
    </location>
</feature>
<dbReference type="PROSITE" id="PS50893">
    <property type="entry name" value="ABC_TRANSPORTER_2"/>
    <property type="match status" value="2"/>
</dbReference>
<feature type="transmembrane region" description="Helical" evidence="10">
    <location>
        <begin position="70"/>
        <end position="91"/>
    </location>
</feature>
<name>A0A4U5PD35_STECR</name>
<feature type="transmembrane region" description="Helical" evidence="10">
    <location>
        <begin position="331"/>
        <end position="351"/>
    </location>
</feature>
<evidence type="ECO:0000259" key="12">
    <source>
        <dbReference type="PROSITE" id="PS50929"/>
    </source>
</evidence>
<evidence type="ECO:0000313" key="13">
    <source>
        <dbReference type="EMBL" id="TKR94141.1"/>
    </source>
</evidence>